<keyword evidence="2" id="KW-0813">Transport</keyword>
<protein>
    <submittedName>
        <fullName evidence="9">Drug resistance transporter</fullName>
    </submittedName>
</protein>
<dbReference type="SUPFAM" id="SSF103473">
    <property type="entry name" value="MFS general substrate transporter"/>
    <property type="match status" value="1"/>
</dbReference>
<feature type="transmembrane region" description="Helical" evidence="7">
    <location>
        <begin position="198"/>
        <end position="215"/>
    </location>
</feature>
<accession>W4RPH3</accession>
<feature type="transmembrane region" description="Helical" evidence="7">
    <location>
        <begin position="235"/>
        <end position="255"/>
    </location>
</feature>
<dbReference type="PANTHER" id="PTHR43124:SF3">
    <property type="entry name" value="CHLORAMPHENICOL EFFLUX PUMP RV0191"/>
    <property type="match status" value="1"/>
</dbReference>
<feature type="transmembrane region" description="Helical" evidence="7">
    <location>
        <begin position="318"/>
        <end position="334"/>
    </location>
</feature>
<feature type="transmembrane region" description="Helical" evidence="7">
    <location>
        <begin position="286"/>
        <end position="306"/>
    </location>
</feature>
<evidence type="ECO:0000256" key="2">
    <source>
        <dbReference type="ARBA" id="ARBA00022448"/>
    </source>
</evidence>
<dbReference type="GO" id="GO:0005886">
    <property type="term" value="C:plasma membrane"/>
    <property type="evidence" value="ECO:0007669"/>
    <property type="project" value="UniProtKB-SubCell"/>
</dbReference>
<comment type="caution">
    <text evidence="9">The sequence shown here is derived from an EMBL/GenBank/DDBJ whole genome shotgun (WGS) entry which is preliminary data.</text>
</comment>
<dbReference type="InterPro" id="IPR020846">
    <property type="entry name" value="MFS_dom"/>
</dbReference>
<keyword evidence="3" id="KW-1003">Cell membrane</keyword>
<dbReference type="InterPro" id="IPR050189">
    <property type="entry name" value="MFS_Efflux_Transporters"/>
</dbReference>
<gene>
    <name evidence="9" type="ORF">JCM21738_2615</name>
</gene>
<name>W4RPH3_9BACI</name>
<evidence type="ECO:0000256" key="6">
    <source>
        <dbReference type="ARBA" id="ARBA00023136"/>
    </source>
</evidence>
<feature type="transmembrane region" description="Helical" evidence="7">
    <location>
        <begin position="94"/>
        <end position="115"/>
    </location>
</feature>
<evidence type="ECO:0000313" key="10">
    <source>
        <dbReference type="Proteomes" id="UP000018949"/>
    </source>
</evidence>
<dbReference type="RefSeq" id="WP_023625991.1">
    <property type="nucleotide sequence ID" value="NZ_BAUW01000029.1"/>
</dbReference>
<keyword evidence="6 7" id="KW-0472">Membrane</keyword>
<dbReference type="PANTHER" id="PTHR43124">
    <property type="entry name" value="PURINE EFFLUX PUMP PBUE"/>
    <property type="match status" value="1"/>
</dbReference>
<dbReference type="PROSITE" id="PS50850">
    <property type="entry name" value="MFS"/>
    <property type="match status" value="1"/>
</dbReference>
<feature type="transmembrane region" description="Helical" evidence="7">
    <location>
        <begin position="262"/>
        <end position="280"/>
    </location>
</feature>
<feature type="transmembrane region" description="Helical" evidence="7">
    <location>
        <begin position="354"/>
        <end position="372"/>
    </location>
</feature>
<dbReference type="Pfam" id="PF07690">
    <property type="entry name" value="MFS_1"/>
    <property type="match status" value="1"/>
</dbReference>
<proteinExistence type="predicted"/>
<dbReference type="EMBL" id="BAUW01000029">
    <property type="protein sequence ID" value="GAE45773.1"/>
    <property type="molecule type" value="Genomic_DNA"/>
</dbReference>
<sequence>MLKYAILSVSLITVMAGAIIAPAVGSIAVAFPDASGFEINLLTSLHAAFMIPFAFVSGYLCRYFSKKTVLILGLVLYLVAGLGGGFATNMAFLLFTRALLGVSVGLLMPLSTTLVSDYYDGEERTSMMGLVSAATNLGAIIAIMVSGILAMQGWRAAFYVYGIAAIVMIFVVAFLPRKAPATIQKNASEKTFLPKAQIAKYSILIFLVFIVFYSIPSNMALFLRENSVTNTGISGVIIAACSLGGFLGGLTLIGLKRKIKSFYVPVQVMLLGIGFGLVVFTQPLVLMGIGVLILGFGYGSLVPIIFDGVSKAANGAQAMIAMAIVQSFIYLGQFSSPHIHRIVSTSFGDGSVNYSYTVMAVVLLIVGALLILKSLFQLKSVKGTEMPVPQKKSI</sequence>
<evidence type="ECO:0000256" key="7">
    <source>
        <dbReference type="SAM" id="Phobius"/>
    </source>
</evidence>
<evidence type="ECO:0000256" key="5">
    <source>
        <dbReference type="ARBA" id="ARBA00022989"/>
    </source>
</evidence>
<dbReference type="Proteomes" id="UP000018949">
    <property type="component" value="Unassembled WGS sequence"/>
</dbReference>
<evidence type="ECO:0000256" key="1">
    <source>
        <dbReference type="ARBA" id="ARBA00004651"/>
    </source>
</evidence>
<evidence type="ECO:0000256" key="3">
    <source>
        <dbReference type="ARBA" id="ARBA00022475"/>
    </source>
</evidence>
<dbReference type="AlphaFoldDB" id="W4RPH3"/>
<reference evidence="9 10" key="1">
    <citation type="submission" date="2013-12" db="EMBL/GenBank/DDBJ databases">
        <title>NBRP : Genome information of microbial organism related human and environment.</title>
        <authorList>
            <person name="Hattori M."/>
            <person name="Oshima K."/>
            <person name="Inaba H."/>
            <person name="Suda W."/>
            <person name="Sakamoto M."/>
            <person name="Iino T."/>
            <person name="Kitahara M."/>
            <person name="Oshida Y."/>
            <person name="Iida T."/>
            <person name="Kudo T."/>
            <person name="Itoh T."/>
            <person name="Ahmed I."/>
            <person name="Ohkuma M."/>
        </authorList>
    </citation>
    <scope>NUCLEOTIDE SEQUENCE [LARGE SCALE GENOMIC DNA]</scope>
    <source>
        <strain evidence="9 10">JCM 21738</strain>
    </source>
</reference>
<dbReference type="InterPro" id="IPR011701">
    <property type="entry name" value="MFS"/>
</dbReference>
<comment type="subcellular location">
    <subcellularLocation>
        <location evidence="1">Cell membrane</location>
        <topology evidence="1">Multi-pass membrane protein</topology>
    </subcellularLocation>
</comment>
<keyword evidence="5 7" id="KW-1133">Transmembrane helix</keyword>
<feature type="transmembrane region" description="Helical" evidence="7">
    <location>
        <begin position="68"/>
        <end position="88"/>
    </location>
</feature>
<keyword evidence="10" id="KW-1185">Reference proteome</keyword>
<dbReference type="eggNOG" id="COG2814">
    <property type="taxonomic scope" value="Bacteria"/>
</dbReference>
<organism evidence="9 10">
    <name type="scientific">Mesobacillus boroniphilus JCM 21738</name>
    <dbReference type="NCBI Taxonomy" id="1294265"/>
    <lineage>
        <taxon>Bacteria</taxon>
        <taxon>Bacillati</taxon>
        <taxon>Bacillota</taxon>
        <taxon>Bacilli</taxon>
        <taxon>Bacillales</taxon>
        <taxon>Bacillaceae</taxon>
        <taxon>Mesobacillus</taxon>
    </lineage>
</organism>
<evidence type="ECO:0000259" key="8">
    <source>
        <dbReference type="PROSITE" id="PS50850"/>
    </source>
</evidence>
<feature type="domain" description="Major facilitator superfamily (MFS) profile" evidence="8">
    <location>
        <begin position="1"/>
        <end position="385"/>
    </location>
</feature>
<feature type="transmembrane region" description="Helical" evidence="7">
    <location>
        <begin position="41"/>
        <end position="61"/>
    </location>
</feature>
<dbReference type="CDD" id="cd17473">
    <property type="entry name" value="MFS_arabinose_efflux_permease_like"/>
    <property type="match status" value="1"/>
</dbReference>
<dbReference type="GO" id="GO:0022857">
    <property type="term" value="F:transmembrane transporter activity"/>
    <property type="evidence" value="ECO:0007669"/>
    <property type="project" value="InterPro"/>
</dbReference>
<feature type="transmembrane region" description="Helical" evidence="7">
    <location>
        <begin position="156"/>
        <end position="177"/>
    </location>
</feature>
<evidence type="ECO:0000256" key="4">
    <source>
        <dbReference type="ARBA" id="ARBA00022692"/>
    </source>
</evidence>
<dbReference type="InterPro" id="IPR036259">
    <property type="entry name" value="MFS_trans_sf"/>
</dbReference>
<feature type="transmembrane region" description="Helical" evidence="7">
    <location>
        <begin position="127"/>
        <end position="150"/>
    </location>
</feature>
<evidence type="ECO:0000313" key="9">
    <source>
        <dbReference type="EMBL" id="GAE45773.1"/>
    </source>
</evidence>
<keyword evidence="4 7" id="KW-0812">Transmembrane</keyword>
<dbReference type="Gene3D" id="1.20.1250.20">
    <property type="entry name" value="MFS general substrate transporter like domains"/>
    <property type="match status" value="1"/>
</dbReference>